<name>A0A8J3CK61_9PSEU</name>
<sequence length="281" mass="29509">MTAPTVAAVVGGGTMGAGIAHVLLAAGTRVTLAEATPERAAAARDAVAVSLRKAHDRGKLDLPPEQLLPRLSTVPAVTELPPTAELVVEAVPEDLDLKRRVLAEAANTCPRAVLASNTSALSIAAIAADLAPARTLGMHFFNPVPAQELVELVTHDAVAENAVTQARAWAEALGKTVIIVRDAPGFATSRLGVAVGLEAIRMLEEGVASAEDIDTGMRLGYRWPMGPLRLTDLVGLDVRLAIAEHLAGELGPRFTPPQLLRDKVARGELGRKTGRGFFDWT</sequence>
<reference evidence="7" key="2">
    <citation type="submission" date="2020-09" db="EMBL/GenBank/DDBJ databases">
        <authorList>
            <person name="Sun Q."/>
            <person name="Zhou Y."/>
        </authorList>
    </citation>
    <scope>NUCLEOTIDE SEQUENCE</scope>
    <source>
        <strain evidence="7">CGMCC 4.5737</strain>
    </source>
</reference>
<dbReference type="EMBL" id="BMMK01000055">
    <property type="protein sequence ID" value="GGM82147.1"/>
    <property type="molecule type" value="Genomic_DNA"/>
</dbReference>
<proteinExistence type="inferred from homology"/>
<gene>
    <name evidence="7" type="ORF">GCM10012275_60970</name>
</gene>
<dbReference type="Gene3D" id="1.10.1040.10">
    <property type="entry name" value="N-(1-d-carboxylethyl)-l-norvaline Dehydrogenase, domain 2"/>
    <property type="match status" value="1"/>
</dbReference>
<keyword evidence="8" id="KW-1185">Reference proteome</keyword>
<keyword evidence="3" id="KW-0560">Oxidoreductase</keyword>
<evidence type="ECO:0000313" key="7">
    <source>
        <dbReference type="EMBL" id="GGM82147.1"/>
    </source>
</evidence>
<evidence type="ECO:0000256" key="3">
    <source>
        <dbReference type="ARBA" id="ARBA00023002"/>
    </source>
</evidence>
<dbReference type="Pfam" id="PF00725">
    <property type="entry name" value="3HCDH"/>
    <property type="match status" value="1"/>
</dbReference>
<dbReference type="InterPro" id="IPR006108">
    <property type="entry name" value="3HC_DH_C"/>
</dbReference>
<dbReference type="InterPro" id="IPR013328">
    <property type="entry name" value="6PGD_dom2"/>
</dbReference>
<comment type="pathway">
    <text evidence="1">Lipid metabolism; butanoate metabolism.</text>
</comment>
<dbReference type="SUPFAM" id="SSF51735">
    <property type="entry name" value="NAD(P)-binding Rossmann-fold domains"/>
    <property type="match status" value="1"/>
</dbReference>
<protein>
    <submittedName>
        <fullName evidence="7">Putative 3-hydroxyacyl-CoA dehydrogenase</fullName>
    </submittedName>
</protein>
<dbReference type="Pfam" id="PF02737">
    <property type="entry name" value="3HCDH_N"/>
    <property type="match status" value="1"/>
</dbReference>
<dbReference type="Gene3D" id="3.40.50.720">
    <property type="entry name" value="NAD(P)-binding Rossmann-like Domain"/>
    <property type="match status" value="1"/>
</dbReference>
<comment type="similarity">
    <text evidence="2">Belongs to the 3-hydroxyacyl-CoA dehydrogenase family.</text>
</comment>
<dbReference type="PANTHER" id="PTHR48075">
    <property type="entry name" value="3-HYDROXYACYL-COA DEHYDROGENASE FAMILY PROTEIN"/>
    <property type="match status" value="1"/>
</dbReference>
<feature type="domain" description="3-hydroxyacyl-CoA dehydrogenase NAD binding" evidence="6">
    <location>
        <begin position="7"/>
        <end position="182"/>
    </location>
</feature>
<dbReference type="GO" id="GO:0006631">
    <property type="term" value="P:fatty acid metabolic process"/>
    <property type="evidence" value="ECO:0007669"/>
    <property type="project" value="InterPro"/>
</dbReference>
<evidence type="ECO:0000256" key="1">
    <source>
        <dbReference type="ARBA" id="ARBA00005086"/>
    </source>
</evidence>
<dbReference type="InterPro" id="IPR036291">
    <property type="entry name" value="NAD(P)-bd_dom_sf"/>
</dbReference>
<dbReference type="PIRSF" id="PIRSF000105">
    <property type="entry name" value="HCDH"/>
    <property type="match status" value="1"/>
</dbReference>
<dbReference type="GO" id="GO:0016616">
    <property type="term" value="F:oxidoreductase activity, acting on the CH-OH group of donors, NAD or NADP as acceptor"/>
    <property type="evidence" value="ECO:0007669"/>
    <property type="project" value="InterPro"/>
</dbReference>
<evidence type="ECO:0000259" key="6">
    <source>
        <dbReference type="Pfam" id="PF02737"/>
    </source>
</evidence>
<dbReference type="PANTHER" id="PTHR48075:SF5">
    <property type="entry name" value="3-HYDROXYBUTYRYL-COA DEHYDROGENASE"/>
    <property type="match status" value="1"/>
</dbReference>
<dbReference type="InterPro" id="IPR022694">
    <property type="entry name" value="3-OHacyl-CoA_DH"/>
</dbReference>
<evidence type="ECO:0000259" key="5">
    <source>
        <dbReference type="Pfam" id="PF00725"/>
    </source>
</evidence>
<accession>A0A8J3CK61</accession>
<dbReference type="AlphaFoldDB" id="A0A8J3CK61"/>
<dbReference type="RefSeq" id="WP_268239375.1">
    <property type="nucleotide sequence ID" value="NZ_BMMK01000055.1"/>
</dbReference>
<organism evidence="7 8">
    <name type="scientific">Longimycelium tulufanense</name>
    <dbReference type="NCBI Taxonomy" id="907463"/>
    <lineage>
        <taxon>Bacteria</taxon>
        <taxon>Bacillati</taxon>
        <taxon>Actinomycetota</taxon>
        <taxon>Actinomycetes</taxon>
        <taxon>Pseudonocardiales</taxon>
        <taxon>Pseudonocardiaceae</taxon>
        <taxon>Longimycelium</taxon>
    </lineage>
</organism>
<dbReference type="Proteomes" id="UP000637578">
    <property type="component" value="Unassembled WGS sequence"/>
</dbReference>
<reference evidence="7" key="1">
    <citation type="journal article" date="2014" name="Int. J. Syst. Evol. Microbiol.">
        <title>Complete genome sequence of Corynebacterium casei LMG S-19264T (=DSM 44701T), isolated from a smear-ripened cheese.</title>
        <authorList>
            <consortium name="US DOE Joint Genome Institute (JGI-PGF)"/>
            <person name="Walter F."/>
            <person name="Albersmeier A."/>
            <person name="Kalinowski J."/>
            <person name="Ruckert C."/>
        </authorList>
    </citation>
    <scope>NUCLEOTIDE SEQUENCE</scope>
    <source>
        <strain evidence="7">CGMCC 4.5737</strain>
    </source>
</reference>
<dbReference type="SUPFAM" id="SSF48179">
    <property type="entry name" value="6-phosphogluconate dehydrogenase C-terminal domain-like"/>
    <property type="match status" value="1"/>
</dbReference>
<dbReference type="InterPro" id="IPR006176">
    <property type="entry name" value="3-OHacyl-CoA_DH_NAD-bd"/>
</dbReference>
<feature type="site" description="Important for catalytic activity" evidence="4">
    <location>
        <position position="139"/>
    </location>
</feature>
<feature type="domain" description="3-hydroxyacyl-CoA dehydrogenase C-terminal" evidence="5">
    <location>
        <begin position="185"/>
        <end position="280"/>
    </location>
</feature>
<evidence type="ECO:0000313" key="8">
    <source>
        <dbReference type="Proteomes" id="UP000637578"/>
    </source>
</evidence>
<evidence type="ECO:0000256" key="4">
    <source>
        <dbReference type="PIRSR" id="PIRSR000105-1"/>
    </source>
</evidence>
<dbReference type="GO" id="GO:0070403">
    <property type="term" value="F:NAD+ binding"/>
    <property type="evidence" value="ECO:0007669"/>
    <property type="project" value="InterPro"/>
</dbReference>
<evidence type="ECO:0000256" key="2">
    <source>
        <dbReference type="ARBA" id="ARBA00009463"/>
    </source>
</evidence>
<dbReference type="InterPro" id="IPR008927">
    <property type="entry name" value="6-PGluconate_DH-like_C_sf"/>
</dbReference>
<comment type="caution">
    <text evidence="7">The sequence shown here is derived from an EMBL/GenBank/DDBJ whole genome shotgun (WGS) entry which is preliminary data.</text>
</comment>